<keyword evidence="3 4" id="KW-0326">Glycosidase</keyword>
<evidence type="ECO:0000256" key="4">
    <source>
        <dbReference type="RuleBase" id="RU361187"/>
    </source>
</evidence>
<dbReference type="RefSeq" id="WP_264880442.1">
    <property type="nucleotide sequence ID" value="NZ_JAPDOB010000001.1"/>
</dbReference>
<evidence type="ECO:0000256" key="2">
    <source>
        <dbReference type="ARBA" id="ARBA00022801"/>
    </source>
</evidence>
<evidence type="ECO:0000256" key="3">
    <source>
        <dbReference type="ARBA" id="ARBA00023295"/>
    </source>
</evidence>
<sequence>MNPQQPIASMGAIPHDHAMRSVAVLAVIMLASCVSAPQVPRNYANPVLNADFPDPSVIRAGRRYYAFGTQGGDPVRNIQVAVSDDLVHWQAIGDALPVKPSWASRTQDFWAPDVMAAEGRYYLYYSAKPDAALTDASRGLCLAVATAERPEGPFRDSGRPLQCGEGFVNIDPHAFDDPATGRRLLYWGSGFGPIKVRELGADRMSFAARSAEQPLVGTIKTDDEREYRRLVEGAWITRHSGYYYLFFSGDNCCGEKAHYAVMVARSRFATGPFEVRTRPLYLVVEGNDAWVAPGHNSVVTDAAGQDWLVYHGVDRRQPRARPTDDVNTRRVMLMDRLVWRGGWPEVTGKGPSSGPRPAPVTR</sequence>
<dbReference type="InterPro" id="IPR051795">
    <property type="entry name" value="Glycosyl_Hydrlase_43"/>
</dbReference>
<comment type="caution">
    <text evidence="5">The sequence shown here is derived from an EMBL/GenBank/DDBJ whole genome shotgun (WGS) entry which is preliminary data.</text>
</comment>
<name>A0ABT3JCV8_9SPHN</name>
<dbReference type="SUPFAM" id="SSF75005">
    <property type="entry name" value="Arabinanase/levansucrase/invertase"/>
    <property type="match status" value="1"/>
</dbReference>
<comment type="similarity">
    <text evidence="1 4">Belongs to the glycosyl hydrolase 43 family.</text>
</comment>
<dbReference type="Proteomes" id="UP001526246">
    <property type="component" value="Unassembled WGS sequence"/>
</dbReference>
<dbReference type="Gene3D" id="2.115.10.20">
    <property type="entry name" value="Glycosyl hydrolase domain, family 43"/>
    <property type="match status" value="1"/>
</dbReference>
<proteinExistence type="inferred from homology"/>
<reference evidence="5 6" key="1">
    <citation type="submission" date="2022-10" db="EMBL/GenBank/DDBJ databases">
        <title>Sphingomonas sp.</title>
        <authorList>
            <person name="Jin C."/>
        </authorList>
    </citation>
    <scope>NUCLEOTIDE SEQUENCE [LARGE SCALE GENOMIC DNA]</scope>
    <source>
        <strain evidence="5 6">BN140010</strain>
    </source>
</reference>
<protein>
    <submittedName>
        <fullName evidence="5">Glycoside hydrolase family 43 protein</fullName>
    </submittedName>
</protein>
<keyword evidence="6" id="KW-1185">Reference proteome</keyword>
<dbReference type="EMBL" id="JAPDOB010000001">
    <property type="protein sequence ID" value="MCW3796600.1"/>
    <property type="molecule type" value="Genomic_DNA"/>
</dbReference>
<evidence type="ECO:0000313" key="5">
    <source>
        <dbReference type="EMBL" id="MCW3796600.1"/>
    </source>
</evidence>
<dbReference type="InterPro" id="IPR006710">
    <property type="entry name" value="Glyco_hydro_43"/>
</dbReference>
<gene>
    <name evidence="5" type="ORF">OMW55_02090</name>
</gene>
<dbReference type="PANTHER" id="PTHR42812:SF5">
    <property type="entry name" value="ENDO-ARABINASE"/>
    <property type="match status" value="1"/>
</dbReference>
<keyword evidence="2 4" id="KW-0378">Hydrolase</keyword>
<dbReference type="PANTHER" id="PTHR42812">
    <property type="entry name" value="BETA-XYLOSIDASE"/>
    <property type="match status" value="1"/>
</dbReference>
<dbReference type="InterPro" id="IPR023296">
    <property type="entry name" value="Glyco_hydro_beta-prop_sf"/>
</dbReference>
<dbReference type="CDD" id="cd08999">
    <property type="entry name" value="GH43_ABN-like"/>
    <property type="match status" value="1"/>
</dbReference>
<evidence type="ECO:0000256" key="1">
    <source>
        <dbReference type="ARBA" id="ARBA00009865"/>
    </source>
</evidence>
<dbReference type="Pfam" id="PF04616">
    <property type="entry name" value="Glyco_hydro_43"/>
    <property type="match status" value="1"/>
</dbReference>
<evidence type="ECO:0000313" key="6">
    <source>
        <dbReference type="Proteomes" id="UP001526246"/>
    </source>
</evidence>
<accession>A0ABT3JCV8</accession>
<organism evidence="5 6">
    <name type="scientific">Sphingomonas arvum</name>
    <dbReference type="NCBI Taxonomy" id="2992113"/>
    <lineage>
        <taxon>Bacteria</taxon>
        <taxon>Pseudomonadati</taxon>
        <taxon>Pseudomonadota</taxon>
        <taxon>Alphaproteobacteria</taxon>
        <taxon>Sphingomonadales</taxon>
        <taxon>Sphingomonadaceae</taxon>
        <taxon>Sphingomonas</taxon>
    </lineage>
</organism>
<dbReference type="GO" id="GO:0016787">
    <property type="term" value="F:hydrolase activity"/>
    <property type="evidence" value="ECO:0007669"/>
    <property type="project" value="UniProtKB-KW"/>
</dbReference>